<dbReference type="CTD" id="92979"/>
<feature type="domain" description="RING-CH-type" evidence="16">
    <location>
        <begin position="402"/>
        <end position="462"/>
    </location>
</feature>
<feature type="region of interest" description="Disordered" evidence="14">
    <location>
        <begin position="349"/>
        <end position="393"/>
    </location>
</feature>
<feature type="compositionally biased region" description="Basic and acidic residues" evidence="14">
    <location>
        <begin position="170"/>
        <end position="182"/>
    </location>
</feature>
<evidence type="ECO:0000256" key="6">
    <source>
        <dbReference type="ARBA" id="ARBA00022692"/>
    </source>
</evidence>
<feature type="compositionally biased region" description="Pro residues" evidence="14">
    <location>
        <begin position="121"/>
        <end position="140"/>
    </location>
</feature>
<dbReference type="GO" id="GO:0000139">
    <property type="term" value="C:Golgi membrane"/>
    <property type="evidence" value="ECO:0007669"/>
    <property type="project" value="UniProtKB-SubCell"/>
</dbReference>
<dbReference type="Gene3D" id="3.30.40.10">
    <property type="entry name" value="Zinc/RING finger domain, C3HC4 (zinc finger)"/>
    <property type="match status" value="1"/>
</dbReference>
<feature type="compositionally biased region" description="Pro residues" evidence="14">
    <location>
        <begin position="376"/>
        <end position="390"/>
    </location>
</feature>
<evidence type="ECO:0000259" key="16">
    <source>
        <dbReference type="PROSITE" id="PS51292"/>
    </source>
</evidence>
<comment type="catalytic activity">
    <reaction evidence="1">
        <text>S-ubiquitinyl-[E2 ubiquitin-conjugating enzyme]-L-cysteine + [acceptor protein]-L-lysine = [E2 ubiquitin-conjugating enzyme]-L-cysteine + N(6)-ubiquitinyl-[acceptor protein]-L-lysine.</text>
        <dbReference type="EC" id="2.3.2.27"/>
    </reaction>
</comment>
<gene>
    <name evidence="18" type="primary">MARCHF9</name>
</gene>
<dbReference type="InterPro" id="IPR013083">
    <property type="entry name" value="Znf_RING/FYVE/PHD"/>
</dbReference>
<protein>
    <recommendedName>
        <fullName evidence="4">RING-type E3 ubiquitin transferase</fullName>
        <ecNumber evidence="4">2.3.2.27</ecNumber>
    </recommendedName>
</protein>
<evidence type="ECO:0000256" key="12">
    <source>
        <dbReference type="ARBA" id="ARBA00023034"/>
    </source>
</evidence>
<feature type="transmembrane region" description="Helical" evidence="15">
    <location>
        <begin position="518"/>
        <end position="539"/>
    </location>
</feature>
<dbReference type="SMART" id="SM00744">
    <property type="entry name" value="RINGv"/>
    <property type="match status" value="1"/>
</dbReference>
<feature type="region of interest" description="Disordered" evidence="14">
    <location>
        <begin position="572"/>
        <end position="601"/>
    </location>
</feature>
<dbReference type="PRINTS" id="PR01217">
    <property type="entry name" value="PRICHEXTENSN"/>
</dbReference>
<evidence type="ECO:0000256" key="1">
    <source>
        <dbReference type="ARBA" id="ARBA00000900"/>
    </source>
</evidence>
<evidence type="ECO:0000313" key="17">
    <source>
        <dbReference type="Proteomes" id="UP000694856"/>
    </source>
</evidence>
<dbReference type="PANTHER" id="PTHR46053:SF4">
    <property type="entry name" value="E3 UBIQUITIN-PROTEIN LIGASE MARCHF9"/>
    <property type="match status" value="1"/>
</dbReference>
<comment type="subcellular location">
    <subcellularLocation>
        <location evidence="2">Golgi apparatus membrane</location>
        <topology evidence="2">Multi-pass membrane protein</topology>
    </subcellularLocation>
</comment>
<keyword evidence="8" id="KW-0863">Zinc-finger</keyword>
<reference evidence="18" key="1">
    <citation type="submission" date="2025-08" db="UniProtKB">
        <authorList>
            <consortium name="RefSeq"/>
        </authorList>
    </citation>
    <scope>IDENTIFICATION</scope>
    <source>
        <tissue evidence="18">Ear skin</tissue>
    </source>
</reference>
<evidence type="ECO:0000256" key="15">
    <source>
        <dbReference type="SAM" id="Phobius"/>
    </source>
</evidence>
<name>A0A8B8U680_CAMFR</name>
<dbReference type="GO" id="GO:0008270">
    <property type="term" value="F:zinc ion binding"/>
    <property type="evidence" value="ECO:0007669"/>
    <property type="project" value="UniProtKB-KW"/>
</dbReference>
<dbReference type="EC" id="2.3.2.27" evidence="4"/>
<evidence type="ECO:0000256" key="8">
    <source>
        <dbReference type="ARBA" id="ARBA00022771"/>
    </source>
</evidence>
<feature type="region of interest" description="Disordered" evidence="14">
    <location>
        <begin position="81"/>
        <end position="302"/>
    </location>
</feature>
<evidence type="ECO:0000256" key="4">
    <source>
        <dbReference type="ARBA" id="ARBA00012483"/>
    </source>
</evidence>
<keyword evidence="7" id="KW-0479">Metal-binding</keyword>
<keyword evidence="11 15" id="KW-1133">Transmembrane helix</keyword>
<feature type="compositionally biased region" description="Pro residues" evidence="14">
    <location>
        <begin position="280"/>
        <end position="296"/>
    </location>
</feature>
<evidence type="ECO:0000256" key="3">
    <source>
        <dbReference type="ARBA" id="ARBA00004906"/>
    </source>
</evidence>
<dbReference type="RefSeq" id="XP_032349695.1">
    <property type="nucleotide sequence ID" value="XM_032493804.1"/>
</dbReference>
<dbReference type="KEGG" id="cfr:102522555"/>
<evidence type="ECO:0000256" key="11">
    <source>
        <dbReference type="ARBA" id="ARBA00022989"/>
    </source>
</evidence>
<dbReference type="PROSITE" id="PS51292">
    <property type="entry name" value="ZF_RING_CH"/>
    <property type="match status" value="1"/>
</dbReference>
<keyword evidence="17" id="KW-1185">Reference proteome</keyword>
<feature type="compositionally biased region" description="Pro residues" evidence="14">
    <location>
        <begin position="218"/>
        <end position="237"/>
    </location>
</feature>
<keyword evidence="9" id="KW-0833">Ubl conjugation pathway</keyword>
<keyword evidence="13 15" id="KW-0472">Membrane</keyword>
<sequence length="646" mass="68943">MGSLGILFPSALEREVHLLLTHLHHLGPLHSSVFHIPILHSLSLPGAPASLTTHLPSPRAHPSTPPLTHLFSYPCAHSPSLATPLPPPSPGLAHSPPPLGTPARAGQGGDAQPRPLLLLSPSPPRPSLHPSPAPRLPPRPPARRSGGVSAAAAAAAGRSRHLPPPSARAEPSRSREPERDWGQEDDDGGRPRRRRTGARNPGGPARSGPGPEGRGTLSPPPRPLPRPWLPAPPPPGRQPFRPRKPRSSGGGSSERLLQAPKTPTGLGSRARDPFPALSSPFPPPPESSPCTPPPAPSARTMLKSRLRMFLNELKLLVLTGGGRPRAEPQPRGGGGGGCGWAPFAGCSTRDGDGDEEEYYGSEPRVRGLAGDKEPRAGPPPPPAPPLPPPGALDALSLSSSLDSGLRTPQCRICFQGPEQGELLSPCRCDGSVRCTHQPCLIRWISERGSWSCELCYFKYQVLAISTKNPLQWQAISLTVIEKVQIAAIVLGSLFLVASISWLIWSSLSPSAKWQRQDLLFQICYGMYGFMDVVCIGLIVHEGSSVYRIFKRWQAVNQQWKVLNYDKTKDIGGDAGGGTAGKPGPRTSRTGPPSGATSRPPAAQRMRTLLPQRCGYTILHLLGQLRPPDARSSSHSGREVVMRVTTV</sequence>
<keyword evidence="5" id="KW-0808">Transferase</keyword>
<feature type="compositionally biased region" description="Polar residues" evidence="14">
    <location>
        <begin position="586"/>
        <end position="596"/>
    </location>
</feature>
<feature type="region of interest" description="Disordered" evidence="14">
    <location>
        <begin position="626"/>
        <end position="646"/>
    </location>
</feature>
<dbReference type="InterPro" id="IPR047904">
    <property type="entry name" value="MARCHF9_RING_CH-C4HC3"/>
</dbReference>
<organism evidence="17 18">
    <name type="scientific">Camelus ferus</name>
    <name type="common">Wild bactrian camel</name>
    <name type="synonym">Camelus bactrianus ferus</name>
    <dbReference type="NCBI Taxonomy" id="419612"/>
    <lineage>
        <taxon>Eukaryota</taxon>
        <taxon>Metazoa</taxon>
        <taxon>Chordata</taxon>
        <taxon>Craniata</taxon>
        <taxon>Vertebrata</taxon>
        <taxon>Euteleostomi</taxon>
        <taxon>Mammalia</taxon>
        <taxon>Eutheria</taxon>
        <taxon>Laurasiatheria</taxon>
        <taxon>Artiodactyla</taxon>
        <taxon>Tylopoda</taxon>
        <taxon>Camelidae</taxon>
        <taxon>Camelus</taxon>
    </lineage>
</organism>
<feature type="transmembrane region" description="Helical" evidence="15">
    <location>
        <begin position="485"/>
        <end position="506"/>
    </location>
</feature>
<evidence type="ECO:0000256" key="14">
    <source>
        <dbReference type="SAM" id="MobiDB-lite"/>
    </source>
</evidence>
<evidence type="ECO:0000256" key="9">
    <source>
        <dbReference type="ARBA" id="ARBA00022786"/>
    </source>
</evidence>
<dbReference type="CDD" id="cd16811">
    <property type="entry name" value="RING_CH-C4HC3_MARCH4_9"/>
    <property type="match status" value="1"/>
</dbReference>
<keyword evidence="6 15" id="KW-0812">Transmembrane</keyword>
<feature type="compositionally biased region" description="Basic and acidic residues" evidence="14">
    <location>
        <begin position="363"/>
        <end position="375"/>
    </location>
</feature>
<dbReference type="InterPro" id="IPR046356">
    <property type="entry name" value="MARCHF4/9/11"/>
</dbReference>
<dbReference type="GeneID" id="102522555"/>
<evidence type="ECO:0000256" key="5">
    <source>
        <dbReference type="ARBA" id="ARBA00022679"/>
    </source>
</evidence>
<evidence type="ECO:0000256" key="7">
    <source>
        <dbReference type="ARBA" id="ARBA00022723"/>
    </source>
</evidence>
<dbReference type="PANTHER" id="PTHR46053">
    <property type="entry name" value="E3 UBIQUITIN-PROTEIN LIGASE MARCH4-LIKE"/>
    <property type="match status" value="1"/>
</dbReference>
<comment type="pathway">
    <text evidence="3">Protein modification; protein ubiquitination.</text>
</comment>
<dbReference type="FunFam" id="3.30.40.10:FF:000209">
    <property type="entry name" value="E3 ubiquitin-protein ligase MARCH4"/>
    <property type="match status" value="1"/>
</dbReference>
<dbReference type="GO" id="GO:0016567">
    <property type="term" value="P:protein ubiquitination"/>
    <property type="evidence" value="ECO:0007669"/>
    <property type="project" value="UniProtKB-UniPathway"/>
</dbReference>
<dbReference type="AlphaFoldDB" id="A0A8B8U680"/>
<keyword evidence="12" id="KW-0333">Golgi apparatus</keyword>
<evidence type="ECO:0000256" key="13">
    <source>
        <dbReference type="ARBA" id="ARBA00023136"/>
    </source>
</evidence>
<keyword evidence="10" id="KW-0862">Zinc</keyword>
<feature type="compositionally biased region" description="Pro residues" evidence="14">
    <location>
        <begin position="84"/>
        <end position="100"/>
    </location>
</feature>
<dbReference type="GO" id="GO:0005802">
    <property type="term" value="C:trans-Golgi network"/>
    <property type="evidence" value="ECO:0007669"/>
    <property type="project" value="UniProtKB-ARBA"/>
</dbReference>
<dbReference type="GO" id="GO:0061630">
    <property type="term" value="F:ubiquitin protein ligase activity"/>
    <property type="evidence" value="ECO:0007669"/>
    <property type="project" value="UniProtKB-EC"/>
</dbReference>
<proteinExistence type="predicted"/>
<dbReference type="GO" id="GO:0005795">
    <property type="term" value="C:Golgi stack"/>
    <property type="evidence" value="ECO:0007669"/>
    <property type="project" value="TreeGrafter"/>
</dbReference>
<evidence type="ECO:0000256" key="10">
    <source>
        <dbReference type="ARBA" id="ARBA00022833"/>
    </source>
</evidence>
<feature type="compositionally biased region" description="Low complexity" evidence="14">
    <location>
        <begin position="143"/>
        <end position="157"/>
    </location>
</feature>
<accession>A0A8B8U680</accession>
<dbReference type="SUPFAM" id="SSF57850">
    <property type="entry name" value="RING/U-box"/>
    <property type="match status" value="1"/>
</dbReference>
<evidence type="ECO:0000313" key="18">
    <source>
        <dbReference type="RefSeq" id="XP_032349695.1"/>
    </source>
</evidence>
<dbReference type="Proteomes" id="UP000694856">
    <property type="component" value="Chromosome 12"/>
</dbReference>
<dbReference type="UniPathway" id="UPA00143"/>
<evidence type="ECO:0000256" key="2">
    <source>
        <dbReference type="ARBA" id="ARBA00004653"/>
    </source>
</evidence>
<dbReference type="InterPro" id="IPR011016">
    <property type="entry name" value="Znf_RING-CH"/>
</dbReference>
<dbReference type="Pfam" id="PF12906">
    <property type="entry name" value="RINGv"/>
    <property type="match status" value="1"/>
</dbReference>